<comment type="caution">
    <text evidence="2">Lacks conserved residue(s) required for the propagation of feature annotation.</text>
</comment>
<dbReference type="GO" id="GO:0019433">
    <property type="term" value="P:triglyceride catabolic process"/>
    <property type="evidence" value="ECO:0007669"/>
    <property type="project" value="TreeGrafter"/>
</dbReference>
<feature type="active site" description="Nucleophile" evidence="2">
    <location>
        <position position="40"/>
    </location>
</feature>
<reference evidence="4" key="1">
    <citation type="journal article" date="2019" name="bioRxiv">
        <title>The Genome of the Zebra Mussel, Dreissena polymorpha: A Resource for Invasive Species Research.</title>
        <authorList>
            <person name="McCartney M.A."/>
            <person name="Auch B."/>
            <person name="Kono T."/>
            <person name="Mallez S."/>
            <person name="Zhang Y."/>
            <person name="Obille A."/>
            <person name="Becker A."/>
            <person name="Abrahante J.E."/>
            <person name="Garbe J."/>
            <person name="Badalamenti J.P."/>
            <person name="Herman A."/>
            <person name="Mangelson H."/>
            <person name="Liachko I."/>
            <person name="Sullivan S."/>
            <person name="Sone E.D."/>
            <person name="Koren S."/>
            <person name="Silverstein K.A.T."/>
            <person name="Beckman K.B."/>
            <person name="Gohl D.M."/>
        </authorList>
    </citation>
    <scope>NUCLEOTIDE SEQUENCE</scope>
    <source>
        <strain evidence="4">Duluth1</strain>
        <tissue evidence="4">Whole animal</tissue>
    </source>
</reference>
<dbReference type="InterPro" id="IPR033562">
    <property type="entry name" value="PLPL"/>
</dbReference>
<dbReference type="GO" id="GO:0004806">
    <property type="term" value="F:triacylglycerol lipase activity"/>
    <property type="evidence" value="ECO:0007669"/>
    <property type="project" value="TreeGrafter"/>
</dbReference>
<accession>A0A9D4G8I2</accession>
<dbReference type="OrthoDB" id="197155at2759"/>
<dbReference type="EMBL" id="JAIWYP010000006">
    <property type="protein sequence ID" value="KAH3810510.1"/>
    <property type="molecule type" value="Genomic_DNA"/>
</dbReference>
<proteinExistence type="predicted"/>
<name>A0A9D4G8I2_DREPO</name>
<dbReference type="PROSITE" id="PS51635">
    <property type="entry name" value="PNPLA"/>
    <property type="match status" value="1"/>
</dbReference>
<keyword evidence="2" id="KW-0378">Hydrolase</keyword>
<dbReference type="InterPro" id="IPR002641">
    <property type="entry name" value="PNPLA_dom"/>
</dbReference>
<evidence type="ECO:0000256" key="2">
    <source>
        <dbReference type="PROSITE-ProRule" id="PRU01161"/>
    </source>
</evidence>
<dbReference type="Pfam" id="PF01734">
    <property type="entry name" value="Patatin"/>
    <property type="match status" value="1"/>
</dbReference>
<dbReference type="GO" id="GO:0055088">
    <property type="term" value="P:lipid homeostasis"/>
    <property type="evidence" value="ECO:0007669"/>
    <property type="project" value="TreeGrafter"/>
</dbReference>
<dbReference type="InterPro" id="IPR016035">
    <property type="entry name" value="Acyl_Trfase/lysoPLipase"/>
</dbReference>
<sequence length="253" mass="28173">MNISFCGSGFLSIYQIGSLKALLTKAPKFVAGIEKVGGASGGALTAAILVCEPHRVDDCKQFNLDLAEDVRKRHLRTFSPTFHLLKPVKEFMKDIVSENAYQKANGVLHVSLTLLEKFRLPQSRIVSSFSSNDQLIQSLICSCFIPGYVGFILPKLNGKYCIDGGFKNNLVGFPDGRTITVSPFSGDQDICPNEQTASSLTVRMANQAFVVNRKNVKRAWQCVFPPPRDVLLYYYDLGYHDTVRFLSNNYITE</sequence>
<keyword evidence="2" id="KW-0442">Lipid degradation</keyword>
<dbReference type="SUPFAM" id="SSF52151">
    <property type="entry name" value="FabD/lysophospholipase-like"/>
    <property type="match status" value="1"/>
</dbReference>
<dbReference type="Proteomes" id="UP000828390">
    <property type="component" value="Unassembled WGS sequence"/>
</dbReference>
<gene>
    <name evidence="4" type="ORF">DPMN_138905</name>
</gene>
<reference evidence="4" key="2">
    <citation type="submission" date="2020-11" db="EMBL/GenBank/DDBJ databases">
        <authorList>
            <person name="McCartney M.A."/>
            <person name="Auch B."/>
            <person name="Kono T."/>
            <person name="Mallez S."/>
            <person name="Becker A."/>
            <person name="Gohl D.M."/>
            <person name="Silverstein K.A.T."/>
            <person name="Koren S."/>
            <person name="Bechman K.B."/>
            <person name="Herman A."/>
            <person name="Abrahante J.E."/>
            <person name="Garbe J."/>
        </authorList>
    </citation>
    <scope>NUCLEOTIDE SEQUENCE</scope>
    <source>
        <strain evidence="4">Duluth1</strain>
        <tissue evidence="4">Whole animal</tissue>
    </source>
</reference>
<comment type="caution">
    <text evidence="4">The sequence shown here is derived from an EMBL/GenBank/DDBJ whole genome shotgun (WGS) entry which is preliminary data.</text>
</comment>
<evidence type="ECO:0000313" key="5">
    <source>
        <dbReference type="Proteomes" id="UP000828390"/>
    </source>
</evidence>
<evidence type="ECO:0000259" key="3">
    <source>
        <dbReference type="PROSITE" id="PS51635"/>
    </source>
</evidence>
<feature type="short sequence motif" description="GXSXG" evidence="2">
    <location>
        <begin position="38"/>
        <end position="42"/>
    </location>
</feature>
<feature type="domain" description="PNPLA" evidence="3">
    <location>
        <begin position="3"/>
        <end position="176"/>
    </location>
</feature>
<dbReference type="GO" id="GO:0016020">
    <property type="term" value="C:membrane"/>
    <property type="evidence" value="ECO:0007669"/>
    <property type="project" value="TreeGrafter"/>
</dbReference>
<dbReference type="PANTHER" id="PTHR12406">
    <property type="entry name" value="CALCIUM-INDEPENDENT PHOSPHOLIPASE A2 IPLA2 -RELATED"/>
    <property type="match status" value="1"/>
</dbReference>
<feature type="short sequence motif" description="DGA/G" evidence="2">
    <location>
        <begin position="163"/>
        <end position="165"/>
    </location>
</feature>
<evidence type="ECO:0000313" key="4">
    <source>
        <dbReference type="EMBL" id="KAH3810510.1"/>
    </source>
</evidence>
<dbReference type="PANTHER" id="PTHR12406:SF7">
    <property type="entry name" value="PATATIN-LIKE PHOSPHOLIPASE DOMAIN-CONTAINING PROTEIN 4"/>
    <property type="match status" value="1"/>
</dbReference>
<keyword evidence="1 2" id="KW-0443">Lipid metabolism</keyword>
<dbReference type="AlphaFoldDB" id="A0A9D4G8I2"/>
<protein>
    <recommendedName>
        <fullName evidence="3">PNPLA domain-containing protein</fullName>
    </recommendedName>
</protein>
<organism evidence="4 5">
    <name type="scientific">Dreissena polymorpha</name>
    <name type="common">Zebra mussel</name>
    <name type="synonym">Mytilus polymorpha</name>
    <dbReference type="NCBI Taxonomy" id="45954"/>
    <lineage>
        <taxon>Eukaryota</taxon>
        <taxon>Metazoa</taxon>
        <taxon>Spiralia</taxon>
        <taxon>Lophotrochozoa</taxon>
        <taxon>Mollusca</taxon>
        <taxon>Bivalvia</taxon>
        <taxon>Autobranchia</taxon>
        <taxon>Heteroconchia</taxon>
        <taxon>Euheterodonta</taxon>
        <taxon>Imparidentia</taxon>
        <taxon>Neoheterodontei</taxon>
        <taxon>Myida</taxon>
        <taxon>Dreissenoidea</taxon>
        <taxon>Dreissenidae</taxon>
        <taxon>Dreissena</taxon>
    </lineage>
</organism>
<keyword evidence="5" id="KW-1185">Reference proteome</keyword>
<dbReference type="GO" id="GO:0005811">
    <property type="term" value="C:lipid droplet"/>
    <property type="evidence" value="ECO:0007669"/>
    <property type="project" value="TreeGrafter"/>
</dbReference>
<evidence type="ECO:0000256" key="1">
    <source>
        <dbReference type="ARBA" id="ARBA00023098"/>
    </source>
</evidence>
<dbReference type="Gene3D" id="3.40.1090.10">
    <property type="entry name" value="Cytosolic phospholipase A2 catalytic domain"/>
    <property type="match status" value="1"/>
</dbReference>
<feature type="active site" description="Proton acceptor" evidence="2">
    <location>
        <position position="163"/>
    </location>
</feature>
<dbReference type="GO" id="GO:0005737">
    <property type="term" value="C:cytoplasm"/>
    <property type="evidence" value="ECO:0007669"/>
    <property type="project" value="TreeGrafter"/>
</dbReference>